<proteinExistence type="predicted"/>
<sequence>MSILQDERLDNFINLLKIIRKNKKDILELFKSRGMFNQLLEFVEANLKRIQSEKKKAVKKNSKSLGFE</sequence>
<dbReference type="EMBL" id="CAVMJV010000039">
    <property type="protein sequence ID" value="CAK5079826.1"/>
    <property type="molecule type" value="Genomic_DNA"/>
</dbReference>
<gene>
    <name evidence="1" type="ORF">MENTE1834_LOCUS26965</name>
</gene>
<evidence type="ECO:0000313" key="2">
    <source>
        <dbReference type="Proteomes" id="UP001497535"/>
    </source>
</evidence>
<dbReference type="Proteomes" id="UP001497535">
    <property type="component" value="Unassembled WGS sequence"/>
</dbReference>
<accession>A0ACB0ZLH4</accession>
<reference evidence="1" key="1">
    <citation type="submission" date="2023-11" db="EMBL/GenBank/DDBJ databases">
        <authorList>
            <person name="Poullet M."/>
        </authorList>
    </citation>
    <scope>NUCLEOTIDE SEQUENCE</scope>
    <source>
        <strain evidence="1">E1834</strain>
    </source>
</reference>
<evidence type="ECO:0000313" key="1">
    <source>
        <dbReference type="EMBL" id="CAK5079826.1"/>
    </source>
</evidence>
<protein>
    <submittedName>
        <fullName evidence="1">Uncharacterized protein</fullName>
    </submittedName>
</protein>
<organism evidence="1 2">
    <name type="scientific">Meloidogyne enterolobii</name>
    <name type="common">Root-knot nematode worm</name>
    <name type="synonym">Meloidogyne mayaguensis</name>
    <dbReference type="NCBI Taxonomy" id="390850"/>
    <lineage>
        <taxon>Eukaryota</taxon>
        <taxon>Metazoa</taxon>
        <taxon>Ecdysozoa</taxon>
        <taxon>Nematoda</taxon>
        <taxon>Chromadorea</taxon>
        <taxon>Rhabditida</taxon>
        <taxon>Tylenchina</taxon>
        <taxon>Tylenchomorpha</taxon>
        <taxon>Tylenchoidea</taxon>
        <taxon>Meloidogynidae</taxon>
        <taxon>Meloidogyninae</taxon>
        <taxon>Meloidogyne</taxon>
    </lineage>
</organism>
<comment type="caution">
    <text evidence="1">The sequence shown here is derived from an EMBL/GenBank/DDBJ whole genome shotgun (WGS) entry which is preliminary data.</text>
</comment>
<name>A0ACB0ZLH4_MELEN</name>
<keyword evidence="2" id="KW-1185">Reference proteome</keyword>